<reference evidence="2" key="1">
    <citation type="submission" date="2021-06" db="EMBL/GenBank/DDBJ databases">
        <authorList>
            <person name="Hodson N. C."/>
            <person name="Mongue J. A."/>
            <person name="Jaron S. K."/>
        </authorList>
    </citation>
    <scope>NUCLEOTIDE SEQUENCE</scope>
</reference>
<proteinExistence type="predicted"/>
<comment type="caution">
    <text evidence="2">The sequence shown here is derived from an EMBL/GenBank/DDBJ whole genome shotgun (WGS) entry which is preliminary data.</text>
</comment>
<protein>
    <submittedName>
        <fullName evidence="2">Uncharacterized protein</fullName>
    </submittedName>
</protein>
<keyword evidence="3" id="KW-1185">Reference proteome</keyword>
<keyword evidence="1" id="KW-0732">Signal</keyword>
<organism evidence="2 3">
    <name type="scientific">Allacma fusca</name>
    <dbReference type="NCBI Taxonomy" id="39272"/>
    <lineage>
        <taxon>Eukaryota</taxon>
        <taxon>Metazoa</taxon>
        <taxon>Ecdysozoa</taxon>
        <taxon>Arthropoda</taxon>
        <taxon>Hexapoda</taxon>
        <taxon>Collembola</taxon>
        <taxon>Symphypleona</taxon>
        <taxon>Sminthuridae</taxon>
        <taxon>Allacma</taxon>
    </lineage>
</organism>
<evidence type="ECO:0000313" key="2">
    <source>
        <dbReference type="EMBL" id="CAG7709988.1"/>
    </source>
</evidence>
<dbReference type="EMBL" id="CAJVCH010031531">
    <property type="protein sequence ID" value="CAG7709988.1"/>
    <property type="molecule type" value="Genomic_DNA"/>
</dbReference>
<dbReference type="Proteomes" id="UP000708208">
    <property type="component" value="Unassembled WGS sequence"/>
</dbReference>
<accession>A0A8J2J7U2</accession>
<feature type="signal peptide" evidence="1">
    <location>
        <begin position="1"/>
        <end position="27"/>
    </location>
</feature>
<dbReference type="AlphaFoldDB" id="A0A8J2J7U2"/>
<sequence>MNSQVKFLIAVGIAMLGLAIVFTEVEGQSTTPDTSMLCNRTQYNLTGNPKTDSCAGKTPGTKYKSCSFCFVNNITNIYTYRYDYYICNQCTPNGPLCMYRLNCTGMPVIYTNNYTDIYNCFNPATQTCVVPTNVPQNSTVPPTPCQ</sequence>
<gene>
    <name evidence="2" type="ORF">AFUS01_LOCUS4968</name>
</gene>
<feature type="chain" id="PRO_5035166589" evidence="1">
    <location>
        <begin position="28"/>
        <end position="146"/>
    </location>
</feature>
<evidence type="ECO:0000256" key="1">
    <source>
        <dbReference type="SAM" id="SignalP"/>
    </source>
</evidence>
<evidence type="ECO:0000313" key="3">
    <source>
        <dbReference type="Proteomes" id="UP000708208"/>
    </source>
</evidence>
<name>A0A8J2J7U2_9HEXA</name>